<organism evidence="2 3">
    <name type="scientific">Apiospora marii</name>
    <dbReference type="NCBI Taxonomy" id="335849"/>
    <lineage>
        <taxon>Eukaryota</taxon>
        <taxon>Fungi</taxon>
        <taxon>Dikarya</taxon>
        <taxon>Ascomycota</taxon>
        <taxon>Pezizomycotina</taxon>
        <taxon>Sordariomycetes</taxon>
        <taxon>Xylariomycetidae</taxon>
        <taxon>Amphisphaeriales</taxon>
        <taxon>Apiosporaceae</taxon>
        <taxon>Apiospora</taxon>
    </lineage>
</organism>
<gene>
    <name evidence="2" type="ORF">PG991_009245</name>
</gene>
<sequence>MAAMEIRSLPVHELYSRWGTGYDQGRVNNMQGLDNTEMEALLAKFLSLLPLSDKPSAVALKVIDFGCGTGRNTLELVATLPGADVIGLDAAPALLEVA</sequence>
<evidence type="ECO:0000313" key="2">
    <source>
        <dbReference type="EMBL" id="KAK8013652.1"/>
    </source>
</evidence>
<dbReference type="InterPro" id="IPR025714">
    <property type="entry name" value="Methyltranfer_dom"/>
</dbReference>
<accession>A0ABR1RK38</accession>
<evidence type="ECO:0000259" key="1">
    <source>
        <dbReference type="Pfam" id="PF13847"/>
    </source>
</evidence>
<dbReference type="InterPro" id="IPR029063">
    <property type="entry name" value="SAM-dependent_MTases_sf"/>
</dbReference>
<dbReference type="Pfam" id="PF13847">
    <property type="entry name" value="Methyltransf_31"/>
    <property type="match status" value="1"/>
</dbReference>
<dbReference type="SUPFAM" id="SSF53335">
    <property type="entry name" value="S-adenosyl-L-methionine-dependent methyltransferases"/>
    <property type="match status" value="1"/>
</dbReference>
<feature type="domain" description="Methyltransferase" evidence="1">
    <location>
        <begin position="59"/>
        <end position="98"/>
    </location>
</feature>
<dbReference type="EMBL" id="JAQQWI010000013">
    <property type="protein sequence ID" value="KAK8013652.1"/>
    <property type="molecule type" value="Genomic_DNA"/>
</dbReference>
<comment type="caution">
    <text evidence="2">The sequence shown here is derived from an EMBL/GenBank/DDBJ whole genome shotgun (WGS) entry which is preliminary data.</text>
</comment>
<proteinExistence type="predicted"/>
<evidence type="ECO:0000313" key="3">
    <source>
        <dbReference type="Proteomes" id="UP001396898"/>
    </source>
</evidence>
<protein>
    <submittedName>
        <fullName evidence="2">Cyclopropane-fatty-acyl-phospholipid synthase</fullName>
    </submittedName>
</protein>
<dbReference type="Gene3D" id="3.40.50.150">
    <property type="entry name" value="Vaccinia Virus protein VP39"/>
    <property type="match status" value="1"/>
</dbReference>
<dbReference type="CDD" id="cd02440">
    <property type="entry name" value="AdoMet_MTases"/>
    <property type="match status" value="1"/>
</dbReference>
<dbReference type="Proteomes" id="UP001396898">
    <property type="component" value="Unassembled WGS sequence"/>
</dbReference>
<name>A0ABR1RK38_9PEZI</name>
<keyword evidence="3" id="KW-1185">Reference proteome</keyword>
<reference evidence="2 3" key="1">
    <citation type="submission" date="2023-01" db="EMBL/GenBank/DDBJ databases">
        <title>Analysis of 21 Apiospora genomes using comparative genomics revels a genus with tremendous synthesis potential of carbohydrate active enzymes and secondary metabolites.</title>
        <authorList>
            <person name="Sorensen T."/>
        </authorList>
    </citation>
    <scope>NUCLEOTIDE SEQUENCE [LARGE SCALE GENOMIC DNA]</scope>
    <source>
        <strain evidence="2 3">CBS 20057</strain>
    </source>
</reference>